<comment type="caution">
    <text evidence="1">The sequence shown here is derived from an EMBL/GenBank/DDBJ whole genome shotgun (WGS) entry which is preliminary data.</text>
</comment>
<reference evidence="1 2" key="1">
    <citation type="journal article" date="2021" name="Commun. Biol.">
        <title>The genome of Shorea leprosula (Dipterocarpaceae) highlights the ecological relevance of drought in aseasonal tropical rainforests.</title>
        <authorList>
            <person name="Ng K.K.S."/>
            <person name="Kobayashi M.J."/>
            <person name="Fawcett J.A."/>
            <person name="Hatakeyama M."/>
            <person name="Paape T."/>
            <person name="Ng C.H."/>
            <person name="Ang C.C."/>
            <person name="Tnah L.H."/>
            <person name="Lee C.T."/>
            <person name="Nishiyama T."/>
            <person name="Sese J."/>
            <person name="O'Brien M.J."/>
            <person name="Copetti D."/>
            <person name="Mohd Noor M.I."/>
            <person name="Ong R.C."/>
            <person name="Putra M."/>
            <person name="Sireger I.Z."/>
            <person name="Indrioko S."/>
            <person name="Kosugi Y."/>
            <person name="Izuno A."/>
            <person name="Isagi Y."/>
            <person name="Lee S.L."/>
            <person name="Shimizu K.K."/>
        </authorList>
    </citation>
    <scope>NUCLEOTIDE SEQUENCE [LARGE SCALE GENOMIC DNA]</scope>
    <source>
        <strain evidence="1">214</strain>
    </source>
</reference>
<organism evidence="1 2">
    <name type="scientific">Rubroshorea leprosula</name>
    <dbReference type="NCBI Taxonomy" id="152421"/>
    <lineage>
        <taxon>Eukaryota</taxon>
        <taxon>Viridiplantae</taxon>
        <taxon>Streptophyta</taxon>
        <taxon>Embryophyta</taxon>
        <taxon>Tracheophyta</taxon>
        <taxon>Spermatophyta</taxon>
        <taxon>Magnoliopsida</taxon>
        <taxon>eudicotyledons</taxon>
        <taxon>Gunneridae</taxon>
        <taxon>Pentapetalae</taxon>
        <taxon>rosids</taxon>
        <taxon>malvids</taxon>
        <taxon>Malvales</taxon>
        <taxon>Dipterocarpaceae</taxon>
        <taxon>Rubroshorea</taxon>
    </lineage>
</organism>
<name>A0AAV5MFL2_9ROSI</name>
<dbReference type="EMBL" id="BPVZ01000236">
    <property type="protein sequence ID" value="GKV47784.1"/>
    <property type="molecule type" value="Genomic_DNA"/>
</dbReference>
<gene>
    <name evidence="1" type="ORF">SLEP1_g54648</name>
</gene>
<sequence length="43" mass="5152">MHERPLRSHWPQLDGFLSIESSHPNQSHGCHYYWLHANCTKLH</sequence>
<dbReference type="AlphaFoldDB" id="A0AAV5MFL2"/>
<protein>
    <submittedName>
        <fullName evidence="1">Uncharacterized protein</fullName>
    </submittedName>
</protein>
<evidence type="ECO:0000313" key="1">
    <source>
        <dbReference type="EMBL" id="GKV47784.1"/>
    </source>
</evidence>
<keyword evidence="2" id="KW-1185">Reference proteome</keyword>
<dbReference type="Proteomes" id="UP001054252">
    <property type="component" value="Unassembled WGS sequence"/>
</dbReference>
<proteinExistence type="predicted"/>
<accession>A0AAV5MFL2</accession>
<evidence type="ECO:0000313" key="2">
    <source>
        <dbReference type="Proteomes" id="UP001054252"/>
    </source>
</evidence>